<comment type="subcellular location">
    <subcellularLocation>
        <location evidence="1">Membrane</location>
    </subcellularLocation>
</comment>
<dbReference type="InterPro" id="IPR036259">
    <property type="entry name" value="MFS_trans_sf"/>
</dbReference>
<dbReference type="EMBL" id="JBANQN010000007">
    <property type="protein sequence ID" value="KAK6785300.1"/>
    <property type="molecule type" value="Genomic_DNA"/>
</dbReference>
<evidence type="ECO:0000256" key="5">
    <source>
        <dbReference type="ARBA" id="ARBA00022989"/>
    </source>
</evidence>
<proteinExistence type="inferred from homology"/>
<keyword evidence="4 8" id="KW-0812">Transmembrane</keyword>
<evidence type="ECO:0000313" key="9">
    <source>
        <dbReference type="EMBL" id="KAK6785300.1"/>
    </source>
</evidence>
<accession>A0AAN8TCK4</accession>
<dbReference type="Proteomes" id="UP001371456">
    <property type="component" value="Unassembled WGS sequence"/>
</dbReference>
<evidence type="ECO:0000256" key="2">
    <source>
        <dbReference type="ARBA" id="ARBA00010992"/>
    </source>
</evidence>
<dbReference type="Pfam" id="PF00083">
    <property type="entry name" value="Sugar_tr"/>
    <property type="match status" value="1"/>
</dbReference>
<comment type="similarity">
    <text evidence="2">Belongs to the major facilitator superfamily. Sugar transporter (TC 2.A.1.1) family.</text>
</comment>
<keyword evidence="10" id="KW-1185">Reference proteome</keyword>
<gene>
    <name evidence="9" type="ORF">RDI58_018755</name>
</gene>
<protein>
    <submittedName>
        <fullName evidence="9">Uncharacterized protein</fullName>
    </submittedName>
</protein>
<name>A0AAN8TCK4_SOLBU</name>
<comment type="caution">
    <text evidence="9">The sequence shown here is derived from an EMBL/GenBank/DDBJ whole genome shotgun (WGS) entry which is preliminary data.</text>
</comment>
<dbReference type="InterPro" id="IPR045262">
    <property type="entry name" value="STP/PLT_plant"/>
</dbReference>
<evidence type="ECO:0000256" key="7">
    <source>
        <dbReference type="ARBA" id="ARBA00044504"/>
    </source>
</evidence>
<dbReference type="InterPro" id="IPR005828">
    <property type="entry name" value="MFS_sugar_transport-like"/>
</dbReference>
<keyword evidence="5 8" id="KW-1133">Transmembrane helix</keyword>
<sequence length="106" mass="12195">MTRLETPYILAFDLLSGRNSGCASIEDGGIRGCRYEEVYEQEARDFLKYPTPHALESVPLYLFEMAPHKYRRALNIDFQLSITICILVASVSNYFFAKIHGVWRLS</sequence>
<dbReference type="GO" id="GO:0016020">
    <property type="term" value="C:membrane"/>
    <property type="evidence" value="ECO:0007669"/>
    <property type="project" value="UniProtKB-SubCell"/>
</dbReference>
<evidence type="ECO:0000256" key="8">
    <source>
        <dbReference type="SAM" id="Phobius"/>
    </source>
</evidence>
<evidence type="ECO:0000256" key="4">
    <source>
        <dbReference type="ARBA" id="ARBA00022692"/>
    </source>
</evidence>
<evidence type="ECO:0000256" key="6">
    <source>
        <dbReference type="ARBA" id="ARBA00023136"/>
    </source>
</evidence>
<evidence type="ECO:0000313" key="10">
    <source>
        <dbReference type="Proteomes" id="UP001371456"/>
    </source>
</evidence>
<keyword evidence="3" id="KW-0813">Transport</keyword>
<reference evidence="9 10" key="1">
    <citation type="submission" date="2024-02" db="EMBL/GenBank/DDBJ databases">
        <title>de novo genome assembly of Solanum bulbocastanum strain 11H21.</title>
        <authorList>
            <person name="Hosaka A.J."/>
        </authorList>
    </citation>
    <scope>NUCLEOTIDE SEQUENCE [LARGE SCALE GENOMIC DNA]</scope>
    <source>
        <tissue evidence="9">Young leaves</tissue>
    </source>
</reference>
<evidence type="ECO:0000256" key="3">
    <source>
        <dbReference type="ARBA" id="ARBA00022448"/>
    </source>
</evidence>
<dbReference type="GO" id="GO:0015144">
    <property type="term" value="F:carbohydrate transmembrane transporter activity"/>
    <property type="evidence" value="ECO:0007669"/>
    <property type="project" value="InterPro"/>
</dbReference>
<dbReference type="PANTHER" id="PTHR23500">
    <property type="entry name" value="SOLUTE CARRIER FAMILY 2, FACILITATED GLUCOSE TRANSPORTER"/>
    <property type="match status" value="1"/>
</dbReference>
<dbReference type="AlphaFoldDB" id="A0AAN8TCK4"/>
<feature type="transmembrane region" description="Helical" evidence="8">
    <location>
        <begin position="78"/>
        <end position="97"/>
    </location>
</feature>
<dbReference type="Gene3D" id="1.20.1250.20">
    <property type="entry name" value="MFS general substrate transporter like domains"/>
    <property type="match status" value="1"/>
</dbReference>
<evidence type="ECO:0000256" key="1">
    <source>
        <dbReference type="ARBA" id="ARBA00004370"/>
    </source>
</evidence>
<keyword evidence="6 8" id="KW-0472">Membrane</keyword>
<organism evidence="9 10">
    <name type="scientific">Solanum bulbocastanum</name>
    <name type="common">Wild potato</name>
    <dbReference type="NCBI Taxonomy" id="147425"/>
    <lineage>
        <taxon>Eukaryota</taxon>
        <taxon>Viridiplantae</taxon>
        <taxon>Streptophyta</taxon>
        <taxon>Embryophyta</taxon>
        <taxon>Tracheophyta</taxon>
        <taxon>Spermatophyta</taxon>
        <taxon>Magnoliopsida</taxon>
        <taxon>eudicotyledons</taxon>
        <taxon>Gunneridae</taxon>
        <taxon>Pentapetalae</taxon>
        <taxon>asterids</taxon>
        <taxon>lamiids</taxon>
        <taxon>Solanales</taxon>
        <taxon>Solanaceae</taxon>
        <taxon>Solanoideae</taxon>
        <taxon>Solaneae</taxon>
        <taxon>Solanum</taxon>
    </lineage>
</organism>
<comment type="similarity">
    <text evidence="7">Belongs to the major facilitator superfamily. Phosphate:H(+) symporter (TC 2.A.1.9) family.</text>
</comment>
<dbReference type="PANTHER" id="PTHR23500:SF574">
    <property type="entry name" value="SUGAR TRANSPORT PROTEIN 1"/>
    <property type="match status" value="1"/>
</dbReference>